<dbReference type="NCBIfam" id="NF008775">
    <property type="entry name" value="PRK11819.1"/>
    <property type="match status" value="1"/>
</dbReference>
<feature type="region of interest" description="Disordered" evidence="7">
    <location>
        <begin position="39"/>
        <end position="81"/>
    </location>
</feature>
<dbReference type="EMBL" id="CAXHTA020000017">
    <property type="protein sequence ID" value="CAL5227645.1"/>
    <property type="molecule type" value="Genomic_DNA"/>
</dbReference>
<evidence type="ECO:0000313" key="9">
    <source>
        <dbReference type="EMBL" id="CAL5227645.1"/>
    </source>
</evidence>
<dbReference type="Pfam" id="PF00005">
    <property type="entry name" value="ABC_tran"/>
    <property type="match status" value="2"/>
</dbReference>
<comment type="similarity">
    <text evidence="1">Belongs to the ABC transporter superfamily. ABCF family. Translational throttle EttA subfamily.</text>
</comment>
<keyword evidence="4" id="KW-0547">Nucleotide-binding</keyword>
<evidence type="ECO:0000256" key="3">
    <source>
        <dbReference type="ARBA" id="ARBA00022730"/>
    </source>
</evidence>
<dbReference type="InterPro" id="IPR017871">
    <property type="entry name" value="ABC_transporter-like_CS"/>
</dbReference>
<dbReference type="CDD" id="cd03221">
    <property type="entry name" value="ABCF_EF-3"/>
    <property type="match status" value="2"/>
</dbReference>
<dbReference type="InterPro" id="IPR003593">
    <property type="entry name" value="AAA+_ATPase"/>
</dbReference>
<evidence type="ECO:0000256" key="2">
    <source>
        <dbReference type="ARBA" id="ARBA00022555"/>
    </source>
</evidence>
<dbReference type="InterPro" id="IPR003439">
    <property type="entry name" value="ABC_transporter-like_ATP-bd"/>
</dbReference>
<feature type="domain" description="ABC transporter" evidence="8">
    <location>
        <begin position="418"/>
        <end position="635"/>
    </location>
</feature>
<dbReference type="InterPro" id="IPR027417">
    <property type="entry name" value="P-loop_NTPase"/>
</dbReference>
<evidence type="ECO:0000259" key="8">
    <source>
        <dbReference type="PROSITE" id="PS50893"/>
    </source>
</evidence>
<keyword evidence="5" id="KW-0067">ATP-binding</keyword>
<reference evidence="9 10" key="1">
    <citation type="submission" date="2024-06" db="EMBL/GenBank/DDBJ databases">
        <authorList>
            <person name="Kraege A."/>
            <person name="Thomma B."/>
        </authorList>
    </citation>
    <scope>NUCLEOTIDE SEQUENCE [LARGE SCALE GENOMIC DNA]</scope>
</reference>
<evidence type="ECO:0000256" key="4">
    <source>
        <dbReference type="ARBA" id="ARBA00022741"/>
    </source>
</evidence>
<accession>A0ABP1G5X7</accession>
<gene>
    <name evidence="9" type="primary">g10651</name>
    <name evidence="9" type="ORF">VP750_LOCUS9551</name>
</gene>
<dbReference type="NCBIfam" id="TIGR03719">
    <property type="entry name" value="ABC_ABC_ChvD"/>
    <property type="match status" value="1"/>
</dbReference>
<keyword evidence="3" id="KW-0699">rRNA-binding</keyword>
<dbReference type="Pfam" id="PF12848">
    <property type="entry name" value="ABC_tran_Xtn"/>
    <property type="match status" value="1"/>
</dbReference>
<dbReference type="PROSITE" id="PS00211">
    <property type="entry name" value="ABC_TRANSPORTER_1"/>
    <property type="match status" value="2"/>
</dbReference>
<keyword evidence="2" id="KW-0694">RNA-binding</keyword>
<feature type="compositionally biased region" description="Low complexity" evidence="7">
    <location>
        <begin position="52"/>
        <end position="67"/>
    </location>
</feature>
<evidence type="ECO:0000256" key="5">
    <source>
        <dbReference type="ARBA" id="ARBA00022840"/>
    </source>
</evidence>
<keyword evidence="2" id="KW-0820">tRNA-binding</keyword>
<dbReference type="Proteomes" id="UP001497392">
    <property type="component" value="Unassembled WGS sequence"/>
</dbReference>
<evidence type="ECO:0000256" key="1">
    <source>
        <dbReference type="ARBA" id="ARBA00005868"/>
    </source>
</evidence>
<protein>
    <submittedName>
        <fullName evidence="9">G10651 protein</fullName>
    </submittedName>
</protein>
<dbReference type="InterPro" id="IPR022374">
    <property type="entry name" value="EttA"/>
</dbReference>
<comment type="caution">
    <text evidence="9">The sequence shown here is derived from an EMBL/GenBank/DDBJ whole genome shotgun (WGS) entry which is preliminary data.</text>
</comment>
<evidence type="ECO:0000256" key="6">
    <source>
        <dbReference type="ARBA" id="ARBA00022845"/>
    </source>
</evidence>
<sequence length="651" mass="72195">MTLNNSFLGKQLHNHPCQELYLNQGPSLVRRAAVRRNVQTRAAKRVKGPKTGGAPKQSKGPSSSSPQNYKSAGPVKEGAAYEQETRTTILGLDRVSKVAPNGKEILKDVRIAMYKGAKIGFLGQNGSGKSSLLRILAGEDTSFQGERFLTDGINVAYLEQEPRLDAGRTVDDNIRPALARMQAVLDEYNQVSEKMAEPGANMDALMTRMDRLQTQIEAADGWELERQLERAMDALRCPPGDAEVEHLSGGERRRVAIARTLLSQPDVLLLDEPTNNLDAQSVAWLERTLAAFKGTVVAVTHDRYFLDIVAGYFLDNVAGWILELDRGKGLPFEGNFSEWLEARAKRLEGERKQQAGLQRLLDSELEFVRSKAKGQQKKGKARMRRYDELVSQASEYTRESNIDTITVPVGPRLGDIVVEVKGVTKAYGDRTLMENLSFSIPPGSIVGIIGGNGSGKSTLFRMIMGQEQPDSGEIVMGQTVVPMYSEQSREGLNDDKTIYEEVSEGAEELDLGGSKVNMRAYCTWFNFKGADQQKKLSVLSGGERNRLQLAKVLKKRGNLLLLDEPENDLDVETLRALENAISNFAGSVVMISHDRWLLDRVATHILAFEDDGTQVWYEGGYSDYDADYRQRTGATDPSRIKYRKMAASTYA</sequence>
<dbReference type="InterPro" id="IPR032781">
    <property type="entry name" value="ABC_tran_Xtn"/>
</dbReference>
<dbReference type="PROSITE" id="PS50893">
    <property type="entry name" value="ABC_TRANSPORTER_2"/>
    <property type="match status" value="2"/>
</dbReference>
<dbReference type="PANTHER" id="PTHR43858">
    <property type="entry name" value="ENERGY-DEPENDENT TRANSLATIONAL THROTTLE PROTEIN ETTA"/>
    <property type="match status" value="1"/>
</dbReference>
<keyword evidence="10" id="KW-1185">Reference proteome</keyword>
<feature type="domain" description="ABC transporter" evidence="8">
    <location>
        <begin position="90"/>
        <end position="343"/>
    </location>
</feature>
<dbReference type="PANTHER" id="PTHR43858:SF1">
    <property type="entry name" value="ABC TRANSPORTER-RELATED PROTEIN"/>
    <property type="match status" value="1"/>
</dbReference>
<dbReference type="SUPFAM" id="SSF52540">
    <property type="entry name" value="P-loop containing nucleoside triphosphate hydrolases"/>
    <property type="match status" value="2"/>
</dbReference>
<dbReference type="HAMAP" id="MF_00847">
    <property type="entry name" value="EttA"/>
    <property type="match status" value="1"/>
</dbReference>
<evidence type="ECO:0000256" key="7">
    <source>
        <dbReference type="SAM" id="MobiDB-lite"/>
    </source>
</evidence>
<evidence type="ECO:0000313" key="10">
    <source>
        <dbReference type="Proteomes" id="UP001497392"/>
    </source>
</evidence>
<proteinExistence type="inferred from homology"/>
<name>A0ABP1G5X7_9CHLO</name>
<dbReference type="SMART" id="SM00382">
    <property type="entry name" value="AAA"/>
    <property type="match status" value="2"/>
</dbReference>
<organism evidence="9 10">
    <name type="scientific">Coccomyxa viridis</name>
    <dbReference type="NCBI Taxonomy" id="1274662"/>
    <lineage>
        <taxon>Eukaryota</taxon>
        <taxon>Viridiplantae</taxon>
        <taxon>Chlorophyta</taxon>
        <taxon>core chlorophytes</taxon>
        <taxon>Trebouxiophyceae</taxon>
        <taxon>Trebouxiophyceae incertae sedis</taxon>
        <taxon>Coccomyxaceae</taxon>
        <taxon>Coccomyxa</taxon>
    </lineage>
</organism>
<dbReference type="Gene3D" id="3.40.50.300">
    <property type="entry name" value="P-loop containing nucleotide triphosphate hydrolases"/>
    <property type="match status" value="2"/>
</dbReference>
<keyword evidence="6" id="KW-0810">Translation regulation</keyword>